<dbReference type="SMART" id="SM00382">
    <property type="entry name" value="AAA"/>
    <property type="match status" value="1"/>
</dbReference>
<name>A0A3D8HAK7_9BACT</name>
<dbReference type="InterPro" id="IPR003593">
    <property type="entry name" value="AAA+_ATPase"/>
</dbReference>
<organism evidence="10 11">
    <name type="scientific">Parabacteroides acidifaciens</name>
    <dbReference type="NCBI Taxonomy" id="2290935"/>
    <lineage>
        <taxon>Bacteria</taxon>
        <taxon>Pseudomonadati</taxon>
        <taxon>Bacteroidota</taxon>
        <taxon>Bacteroidia</taxon>
        <taxon>Bacteroidales</taxon>
        <taxon>Tannerellaceae</taxon>
        <taxon>Parabacteroides</taxon>
    </lineage>
</organism>
<dbReference type="AlphaFoldDB" id="A0A3D8HAK7"/>
<dbReference type="EMBL" id="QREV01000051">
    <property type="protein sequence ID" value="RDU48026.1"/>
    <property type="molecule type" value="Genomic_DNA"/>
</dbReference>
<evidence type="ECO:0000256" key="6">
    <source>
        <dbReference type="ARBA" id="ARBA00023065"/>
    </source>
</evidence>
<dbReference type="GO" id="GO:0005524">
    <property type="term" value="F:ATP binding"/>
    <property type="evidence" value="ECO:0007669"/>
    <property type="project" value="UniProtKB-KW"/>
</dbReference>
<evidence type="ECO:0000256" key="1">
    <source>
        <dbReference type="ARBA" id="ARBA00004202"/>
    </source>
</evidence>
<evidence type="ECO:0000313" key="10">
    <source>
        <dbReference type="EMBL" id="RDU48026.1"/>
    </source>
</evidence>
<evidence type="ECO:0000256" key="3">
    <source>
        <dbReference type="ARBA" id="ARBA00022475"/>
    </source>
</evidence>
<dbReference type="EMBL" id="JACRTI010000051">
    <property type="protein sequence ID" value="MBC8603261.1"/>
    <property type="molecule type" value="Genomic_DNA"/>
</dbReference>
<dbReference type="Pfam" id="PF13304">
    <property type="entry name" value="AAA_21"/>
    <property type="match status" value="1"/>
</dbReference>
<dbReference type="SUPFAM" id="SSF52540">
    <property type="entry name" value="P-loop containing nucleoside triphosphate hydrolases"/>
    <property type="match status" value="1"/>
</dbReference>
<dbReference type="GO" id="GO:0005886">
    <property type="term" value="C:plasma membrane"/>
    <property type="evidence" value="ECO:0007669"/>
    <property type="project" value="UniProtKB-SubCell"/>
</dbReference>
<proteinExistence type="predicted"/>
<dbReference type="PANTHER" id="PTHR42771:SF2">
    <property type="entry name" value="IRON(3+)-HYDROXAMATE IMPORT ATP-BINDING PROTEIN FHUC"/>
    <property type="match status" value="1"/>
</dbReference>
<sequence>MVYLKQIKLINPEEVSGPVEDLKYPYRAAAVRYMDKLVFTKPVTFLVGENGIGKSTLLEAVMYKYEMRDEEAQGMLNDGDESHKVLANVLPDQIRLVEVRKPDDHFFFRAESFFDHAREIDARSMRDILKYGRDYSLGRYGGRRLLEQSHGESFLNTFLNYGERNMLYILDEPESALSPQRLLSLLVRIKELVDQGCQLIISTHSPILMAYPGADIYNIDEDGARLTPFEETEHYQLTKYFLTHTEQMLRELGID</sequence>
<keyword evidence="5" id="KW-0408">Iron</keyword>
<evidence type="ECO:0000313" key="11">
    <source>
        <dbReference type="Proteomes" id="UP000256321"/>
    </source>
</evidence>
<evidence type="ECO:0000256" key="4">
    <source>
        <dbReference type="ARBA" id="ARBA00022496"/>
    </source>
</evidence>
<dbReference type="PANTHER" id="PTHR42771">
    <property type="entry name" value="IRON(3+)-HYDROXAMATE IMPORT ATP-BINDING PROTEIN FHUC"/>
    <property type="match status" value="1"/>
</dbReference>
<dbReference type="InterPro" id="IPR027417">
    <property type="entry name" value="P-loop_NTPase"/>
</dbReference>
<keyword evidence="10" id="KW-0547">Nucleotide-binding</keyword>
<dbReference type="Proteomes" id="UP000629596">
    <property type="component" value="Unassembled WGS sequence"/>
</dbReference>
<keyword evidence="2" id="KW-0813">Transport</keyword>
<reference evidence="9 12" key="2">
    <citation type="submission" date="2020-08" db="EMBL/GenBank/DDBJ databases">
        <title>Genome public.</title>
        <authorList>
            <person name="Liu C."/>
            <person name="Sun Q."/>
        </authorList>
    </citation>
    <scope>NUCLEOTIDE SEQUENCE [LARGE SCALE GENOMIC DNA]</scope>
    <source>
        <strain evidence="9 12">426_9</strain>
    </source>
</reference>
<dbReference type="GO" id="GO:0016887">
    <property type="term" value="F:ATP hydrolysis activity"/>
    <property type="evidence" value="ECO:0007669"/>
    <property type="project" value="InterPro"/>
</dbReference>
<keyword evidence="6" id="KW-0406">Ion transport</keyword>
<keyword evidence="7" id="KW-0472">Membrane</keyword>
<evidence type="ECO:0000256" key="7">
    <source>
        <dbReference type="ARBA" id="ARBA00023136"/>
    </source>
</evidence>
<dbReference type="Gene3D" id="3.40.50.300">
    <property type="entry name" value="P-loop containing nucleotide triphosphate hydrolases"/>
    <property type="match status" value="2"/>
</dbReference>
<dbReference type="GO" id="GO:0006826">
    <property type="term" value="P:iron ion transport"/>
    <property type="evidence" value="ECO:0007669"/>
    <property type="project" value="UniProtKB-KW"/>
</dbReference>
<gene>
    <name evidence="10" type="ORF">DWU89_16635</name>
    <name evidence="9" type="ORF">H8784_16230</name>
</gene>
<comment type="subcellular location">
    <subcellularLocation>
        <location evidence="1">Cell membrane</location>
        <topology evidence="1">Peripheral membrane protein</topology>
    </subcellularLocation>
</comment>
<dbReference type="InterPro" id="IPR003959">
    <property type="entry name" value="ATPase_AAA_core"/>
</dbReference>
<accession>A0A3D8HAK7</accession>
<comment type="caution">
    <text evidence="10">The sequence shown here is derived from an EMBL/GenBank/DDBJ whole genome shotgun (WGS) entry which is preliminary data.</text>
</comment>
<keyword evidence="10" id="KW-0067">ATP-binding</keyword>
<evidence type="ECO:0000256" key="2">
    <source>
        <dbReference type="ARBA" id="ARBA00022448"/>
    </source>
</evidence>
<dbReference type="Proteomes" id="UP000256321">
    <property type="component" value="Unassembled WGS sequence"/>
</dbReference>
<keyword evidence="4" id="KW-0410">Iron transport</keyword>
<dbReference type="InterPro" id="IPR051535">
    <property type="entry name" value="Siderophore_ABC-ATPase"/>
</dbReference>
<feature type="domain" description="AAA+ ATPase" evidence="8">
    <location>
        <begin position="40"/>
        <end position="238"/>
    </location>
</feature>
<evidence type="ECO:0000256" key="5">
    <source>
        <dbReference type="ARBA" id="ARBA00023004"/>
    </source>
</evidence>
<dbReference type="RefSeq" id="WP_115500756.1">
    <property type="nucleotide sequence ID" value="NZ_JACRTI010000051.1"/>
</dbReference>
<evidence type="ECO:0000259" key="8">
    <source>
        <dbReference type="SMART" id="SM00382"/>
    </source>
</evidence>
<keyword evidence="12" id="KW-1185">Reference proteome</keyword>
<evidence type="ECO:0000313" key="9">
    <source>
        <dbReference type="EMBL" id="MBC8603261.1"/>
    </source>
</evidence>
<keyword evidence="3" id="KW-1003">Cell membrane</keyword>
<reference evidence="10 11" key="1">
    <citation type="submission" date="2018-07" db="EMBL/GenBank/DDBJ databases">
        <title>Parabacteroides acidifaciens nov. sp., isolated from human feces.</title>
        <authorList>
            <person name="Wang Y.J."/>
        </authorList>
    </citation>
    <scope>NUCLEOTIDE SEQUENCE [LARGE SCALE GENOMIC DNA]</scope>
    <source>
        <strain evidence="10 11">426-9</strain>
    </source>
</reference>
<evidence type="ECO:0000313" key="12">
    <source>
        <dbReference type="Proteomes" id="UP000629596"/>
    </source>
</evidence>
<protein>
    <submittedName>
        <fullName evidence="9">AAA family ATPase</fullName>
    </submittedName>
    <submittedName>
        <fullName evidence="10">ATP-binding cassette domain-containing protein</fullName>
    </submittedName>
</protein>